<dbReference type="InterPro" id="IPR011991">
    <property type="entry name" value="ArsR-like_HTH"/>
</dbReference>
<dbReference type="Pfam" id="PF13412">
    <property type="entry name" value="HTH_24"/>
    <property type="match status" value="1"/>
</dbReference>
<evidence type="ECO:0000313" key="4">
    <source>
        <dbReference type="EMBL" id="MBY6276206.1"/>
    </source>
</evidence>
<name>A0A953I9Q2_SYMTR</name>
<comment type="similarity">
    <text evidence="2">Belongs to the ROK (NagC/XylR) family.</text>
</comment>
<dbReference type="AlphaFoldDB" id="A0A953I9Q2"/>
<dbReference type="InterPro" id="IPR036390">
    <property type="entry name" value="WH_DNA-bd_sf"/>
</dbReference>
<comment type="caution">
    <text evidence="4">The sequence shown here is derived from an EMBL/GenBank/DDBJ whole genome shotgun (WGS) entry which is preliminary data.</text>
</comment>
<evidence type="ECO:0000256" key="3">
    <source>
        <dbReference type="ARBA" id="ARBA00022629"/>
    </source>
</evidence>
<organism evidence="4 5">
    <name type="scientific">Symbiobacterium thermophilum</name>
    <dbReference type="NCBI Taxonomy" id="2734"/>
    <lineage>
        <taxon>Bacteria</taxon>
        <taxon>Bacillati</taxon>
        <taxon>Bacillota</taxon>
        <taxon>Clostridia</taxon>
        <taxon>Eubacteriales</taxon>
        <taxon>Symbiobacteriaceae</taxon>
        <taxon>Symbiobacterium</taxon>
    </lineage>
</organism>
<dbReference type="InterPro" id="IPR036388">
    <property type="entry name" value="WH-like_DNA-bd_sf"/>
</dbReference>
<dbReference type="Gene3D" id="3.30.420.40">
    <property type="match status" value="2"/>
</dbReference>
<dbReference type="InterPro" id="IPR043129">
    <property type="entry name" value="ATPase_NBD"/>
</dbReference>
<comment type="function">
    <text evidence="1">Transcriptional repressor of xylose-utilizing enzymes.</text>
</comment>
<accession>A0A953I9Q2</accession>
<evidence type="ECO:0000256" key="1">
    <source>
        <dbReference type="ARBA" id="ARBA00002486"/>
    </source>
</evidence>
<dbReference type="SUPFAM" id="SSF53067">
    <property type="entry name" value="Actin-like ATPase domain"/>
    <property type="match status" value="1"/>
</dbReference>
<proteinExistence type="inferred from homology"/>
<dbReference type="CDD" id="cd00090">
    <property type="entry name" value="HTH_ARSR"/>
    <property type="match status" value="1"/>
</dbReference>
<reference evidence="4" key="1">
    <citation type="submission" date="2017-11" db="EMBL/GenBank/DDBJ databases">
        <title>Three new genomes from thermophilic consortium.</title>
        <authorList>
            <person name="Quaggio R."/>
            <person name="Amgarten D."/>
            <person name="Setubal J.C."/>
        </authorList>
    </citation>
    <scope>NUCLEOTIDE SEQUENCE</scope>
    <source>
        <strain evidence="4">ZCTH01-B2</strain>
    </source>
</reference>
<dbReference type="SUPFAM" id="SSF46785">
    <property type="entry name" value="Winged helix' DNA-binding domain"/>
    <property type="match status" value="1"/>
</dbReference>
<dbReference type="Gene3D" id="1.10.10.10">
    <property type="entry name" value="Winged helix-like DNA-binding domain superfamily/Winged helix DNA-binding domain"/>
    <property type="match status" value="1"/>
</dbReference>
<sequence>MGGVAVPRPANARLMKQLNRQAVLSAIRDRGPISRVELAALTGLSQPAVTAIVRDLLDLGLVEEKGLGQSSGGRPPIMLLFNPAARFVLAVCLEGERLWGGLADLSGALQVEAEGVLPPDPHDPARSVCDFLQGLIDRSGVEASRLAAVAVGVPGIAHTEGTVSHAPSLGWWQEVPLRDRLRQCFGVPVVVENDVNLMALGEYFQGAGVGVANLALMHVSEGIGAGILIDGNLFRGARNAAGEVGYLPLGPLSPRRPQDFGLFELHYSSRAIRQQLQAALPEAPGDDGRPVRRLRELAEAGLPWARSLFGDALRHWAHAVASITCILNPELVLLAGDAVDCGREGLSEVNRIVADLVPDPPEIRFAVLGSRAALTGAVAMALSLADENAYGIEADQ</sequence>
<evidence type="ECO:0000256" key="2">
    <source>
        <dbReference type="ARBA" id="ARBA00006479"/>
    </source>
</evidence>
<evidence type="ECO:0000313" key="5">
    <source>
        <dbReference type="Proteomes" id="UP000732377"/>
    </source>
</evidence>
<keyword evidence="3" id="KW-0119">Carbohydrate metabolism</keyword>
<keyword evidence="3" id="KW-0859">Xylose metabolism</keyword>
<gene>
    <name evidence="4" type="ORF">CWE10_08290</name>
</gene>
<dbReference type="Pfam" id="PF00480">
    <property type="entry name" value="ROK"/>
    <property type="match status" value="1"/>
</dbReference>
<protein>
    <submittedName>
        <fullName evidence="4">ROK family transcriptional regulator</fullName>
    </submittedName>
</protein>
<dbReference type="InterPro" id="IPR000600">
    <property type="entry name" value="ROK"/>
</dbReference>
<dbReference type="PANTHER" id="PTHR18964">
    <property type="entry name" value="ROK (REPRESSOR, ORF, KINASE) FAMILY"/>
    <property type="match status" value="1"/>
</dbReference>
<dbReference type="PANTHER" id="PTHR18964:SF149">
    <property type="entry name" value="BIFUNCTIONAL UDP-N-ACETYLGLUCOSAMINE 2-EPIMERASE_N-ACETYLMANNOSAMINE KINASE"/>
    <property type="match status" value="1"/>
</dbReference>
<dbReference type="Proteomes" id="UP000732377">
    <property type="component" value="Unassembled WGS sequence"/>
</dbReference>
<dbReference type="EMBL" id="PIUK01000065">
    <property type="protein sequence ID" value="MBY6276206.1"/>
    <property type="molecule type" value="Genomic_DNA"/>
</dbReference>
<dbReference type="GO" id="GO:0042732">
    <property type="term" value="P:D-xylose metabolic process"/>
    <property type="evidence" value="ECO:0007669"/>
    <property type="project" value="UniProtKB-KW"/>
</dbReference>